<dbReference type="GO" id="GO:0008120">
    <property type="term" value="F:ceramide glucosyltransferase activity"/>
    <property type="evidence" value="ECO:0007669"/>
    <property type="project" value="UniProtKB-EC"/>
</dbReference>
<dbReference type="AlphaFoldDB" id="A0A0R3W4L9"/>
<evidence type="ECO:0000256" key="9">
    <source>
        <dbReference type="ARBA" id="ARBA00022989"/>
    </source>
</evidence>
<dbReference type="Proteomes" id="UP000282613">
    <property type="component" value="Unassembled WGS sequence"/>
</dbReference>
<dbReference type="STRING" id="60517.A0A0R3W4L9"/>
<evidence type="ECO:0000256" key="5">
    <source>
        <dbReference type="ARBA" id="ARBA00012699"/>
    </source>
</evidence>
<keyword evidence="6" id="KW-0328">Glycosyltransferase</keyword>
<comment type="similarity">
    <text evidence="4">Belongs to the glycosyltransferase 2 family.</text>
</comment>
<sequence>MDKAPDFSRETSDLKVTESLTSENLRFQDTGFKRRLPFETIRKFYKKSNEPLEYLPGVSIVKPLMGVDPLLSENITSHLELRYPNVGFPYYIQFAGTDLYESSKFFIYLISVKTLRSTLCFEVIFCVEDPNDPAVELVESLFRKYPNVDARLIIGSFEHKNASLVYLKEWIRHIEPCGIIYVPLALFSHASLGGNGNMINPMVNNFLPGYESAKYDLVWLSTSRIKANTDIMVDMVRKSEDPRVALVHQLPFYSDQRGFLNAVEKVCFGCALGRSAIALNHMGMLCFTGMSYIVRKSILDRYGGFARFGKFLAEDYFCSKELFENGYKIVLSAYPAQQNVANASISIYITRMVRWLRLRLNMLTVVAAFFEPMIECVNLGFLTALSLRYFFGIPMLTTMAVHIPLWMLLDYFLLRFVQGGPLPFSFMVFVFAWWVRELLAYLIYVKAVLHPRTVKWGINTYHLSLGGHTELLHSPTSGGGSAKRTKSVDLSAIAFHETALSEVAPLKAVAAGATTTTATTPQEHIWRHFTQNGYIRGSADRQYLTLVSDA</sequence>
<evidence type="ECO:0000256" key="3">
    <source>
        <dbReference type="ARBA" id="ARBA00004991"/>
    </source>
</evidence>
<feature type="transmembrane region" description="Helical" evidence="11">
    <location>
        <begin position="360"/>
        <end position="383"/>
    </location>
</feature>
<comment type="subcellular location">
    <subcellularLocation>
        <location evidence="1">Membrane</location>
        <topology evidence="1">Multi-pass membrane protein</topology>
    </subcellularLocation>
</comment>
<gene>
    <name evidence="12" type="ORF">TASK_LOCUS4987</name>
</gene>
<evidence type="ECO:0000256" key="4">
    <source>
        <dbReference type="ARBA" id="ARBA00006739"/>
    </source>
</evidence>
<evidence type="ECO:0000313" key="14">
    <source>
        <dbReference type="WBParaSite" id="TASK_0000498601-mRNA-1"/>
    </source>
</evidence>
<dbReference type="WBParaSite" id="TASK_0000498601-mRNA-1">
    <property type="protein sequence ID" value="TASK_0000498601-mRNA-1"/>
    <property type="gene ID" value="TASK_0000498601"/>
</dbReference>
<dbReference type="UniPathway" id="UPA00222"/>
<keyword evidence="9 11" id="KW-1133">Transmembrane helix</keyword>
<dbReference type="GO" id="GO:0006679">
    <property type="term" value="P:glucosylceramide biosynthetic process"/>
    <property type="evidence" value="ECO:0007669"/>
    <property type="project" value="TreeGrafter"/>
</dbReference>
<protein>
    <recommendedName>
        <fullName evidence="5">ceramide glucosyltransferase</fullName>
        <ecNumber evidence="5">2.4.1.80</ecNumber>
    </recommendedName>
</protein>
<dbReference type="InterPro" id="IPR029044">
    <property type="entry name" value="Nucleotide-diphossugar_trans"/>
</dbReference>
<evidence type="ECO:0000256" key="8">
    <source>
        <dbReference type="ARBA" id="ARBA00022692"/>
    </source>
</evidence>
<dbReference type="InterPro" id="IPR025993">
    <property type="entry name" value="Ceramide_glucosylTrfase"/>
</dbReference>
<name>A0A0R3W4L9_TAEAS</name>
<comment type="pathway">
    <text evidence="2">Lipid metabolism; sphingolipid metabolism.</text>
</comment>
<dbReference type="EC" id="2.4.1.80" evidence="5"/>
<keyword evidence="10 11" id="KW-0472">Membrane</keyword>
<dbReference type="Pfam" id="PF13506">
    <property type="entry name" value="Glyco_transf_21"/>
    <property type="match status" value="1"/>
</dbReference>
<keyword evidence="13" id="KW-1185">Reference proteome</keyword>
<evidence type="ECO:0000256" key="2">
    <source>
        <dbReference type="ARBA" id="ARBA00004760"/>
    </source>
</evidence>
<keyword evidence="7" id="KW-0808">Transferase</keyword>
<dbReference type="SUPFAM" id="SSF53448">
    <property type="entry name" value="Nucleotide-diphospho-sugar transferases"/>
    <property type="match status" value="1"/>
</dbReference>
<dbReference type="GO" id="GO:0016020">
    <property type="term" value="C:membrane"/>
    <property type="evidence" value="ECO:0007669"/>
    <property type="project" value="UniProtKB-SubCell"/>
</dbReference>
<evidence type="ECO:0000256" key="10">
    <source>
        <dbReference type="ARBA" id="ARBA00023136"/>
    </source>
</evidence>
<evidence type="ECO:0000313" key="12">
    <source>
        <dbReference type="EMBL" id="VDK34319.1"/>
    </source>
</evidence>
<dbReference type="PANTHER" id="PTHR12726">
    <property type="entry name" value="CERAMIDE GLUCOSYLTRANSFERASE"/>
    <property type="match status" value="1"/>
</dbReference>
<evidence type="ECO:0000256" key="7">
    <source>
        <dbReference type="ARBA" id="ARBA00022679"/>
    </source>
</evidence>
<evidence type="ECO:0000256" key="11">
    <source>
        <dbReference type="SAM" id="Phobius"/>
    </source>
</evidence>
<feature type="transmembrane region" description="Helical" evidence="11">
    <location>
        <begin position="424"/>
        <end position="444"/>
    </location>
</feature>
<proteinExistence type="inferred from homology"/>
<keyword evidence="8 11" id="KW-0812">Transmembrane</keyword>
<dbReference type="OrthoDB" id="1483400at2759"/>
<dbReference type="Gene3D" id="3.90.550.10">
    <property type="entry name" value="Spore Coat Polysaccharide Biosynthesis Protein SpsA, Chain A"/>
    <property type="match status" value="1"/>
</dbReference>
<reference evidence="12 13" key="2">
    <citation type="submission" date="2018-11" db="EMBL/GenBank/DDBJ databases">
        <authorList>
            <consortium name="Pathogen Informatics"/>
        </authorList>
    </citation>
    <scope>NUCLEOTIDE SEQUENCE [LARGE SCALE GENOMIC DNA]</scope>
</reference>
<evidence type="ECO:0000256" key="6">
    <source>
        <dbReference type="ARBA" id="ARBA00022676"/>
    </source>
</evidence>
<dbReference type="EMBL" id="UYRS01018384">
    <property type="protein sequence ID" value="VDK34319.1"/>
    <property type="molecule type" value="Genomic_DNA"/>
</dbReference>
<evidence type="ECO:0000313" key="13">
    <source>
        <dbReference type="Proteomes" id="UP000282613"/>
    </source>
</evidence>
<organism evidence="14">
    <name type="scientific">Taenia asiatica</name>
    <name type="common">Asian tapeworm</name>
    <dbReference type="NCBI Taxonomy" id="60517"/>
    <lineage>
        <taxon>Eukaryota</taxon>
        <taxon>Metazoa</taxon>
        <taxon>Spiralia</taxon>
        <taxon>Lophotrochozoa</taxon>
        <taxon>Platyhelminthes</taxon>
        <taxon>Cestoda</taxon>
        <taxon>Eucestoda</taxon>
        <taxon>Cyclophyllidea</taxon>
        <taxon>Taeniidae</taxon>
        <taxon>Taenia</taxon>
    </lineage>
</organism>
<evidence type="ECO:0000256" key="1">
    <source>
        <dbReference type="ARBA" id="ARBA00004141"/>
    </source>
</evidence>
<comment type="pathway">
    <text evidence="3">Sphingolipid metabolism.</text>
</comment>
<reference evidence="14" key="1">
    <citation type="submission" date="2017-02" db="UniProtKB">
        <authorList>
            <consortium name="WormBaseParasite"/>
        </authorList>
    </citation>
    <scope>IDENTIFICATION</scope>
</reference>
<feature type="transmembrane region" description="Helical" evidence="11">
    <location>
        <begin position="389"/>
        <end position="412"/>
    </location>
</feature>
<dbReference type="PANTHER" id="PTHR12726:SF0">
    <property type="entry name" value="CERAMIDE GLUCOSYLTRANSFERASE"/>
    <property type="match status" value="1"/>
</dbReference>
<accession>A0A0R3W4L9</accession>